<dbReference type="EMBL" id="UGED01000009">
    <property type="protein sequence ID" value="STL59122.1"/>
    <property type="molecule type" value="Genomic_DNA"/>
</dbReference>
<keyword evidence="1" id="KW-0449">Lipoprotein</keyword>
<organism evidence="1 2">
    <name type="scientific">Escherichia coli</name>
    <dbReference type="NCBI Taxonomy" id="562"/>
    <lineage>
        <taxon>Bacteria</taxon>
        <taxon>Pseudomonadati</taxon>
        <taxon>Pseudomonadota</taxon>
        <taxon>Gammaproteobacteria</taxon>
        <taxon>Enterobacterales</taxon>
        <taxon>Enterobacteriaceae</taxon>
        <taxon>Escherichia</taxon>
    </lineage>
</organism>
<dbReference type="Proteomes" id="UP000254052">
    <property type="component" value="Unassembled WGS sequence"/>
</dbReference>
<gene>
    <name evidence="1" type="primary">ydeK_1</name>
    <name evidence="1" type="ORF">NCTC9962_05086</name>
</gene>
<accession>A0A377BBX9</accession>
<evidence type="ECO:0000313" key="1">
    <source>
        <dbReference type="EMBL" id="STL59122.1"/>
    </source>
</evidence>
<dbReference type="AlphaFoldDB" id="A0A377BBX9"/>
<name>A0A377BBX9_ECOLX</name>
<reference evidence="1 2" key="1">
    <citation type="submission" date="2018-06" db="EMBL/GenBank/DDBJ databases">
        <authorList>
            <consortium name="Pathogen Informatics"/>
            <person name="Doyle S."/>
        </authorList>
    </citation>
    <scope>NUCLEOTIDE SEQUENCE [LARGE SCALE GENOMIC DNA]</scope>
    <source>
        <strain evidence="1 2">NCTC9962</strain>
    </source>
</reference>
<protein>
    <submittedName>
        <fullName evidence="1">Lipoprotein</fullName>
    </submittedName>
</protein>
<evidence type="ECO:0000313" key="2">
    <source>
        <dbReference type="Proteomes" id="UP000254052"/>
    </source>
</evidence>
<sequence length="37" mass="3998">MLITGDDKDGKVIHDAGHTVFNVGILIAVKRWSMTAS</sequence>
<proteinExistence type="predicted"/>